<organism evidence="2 3">
    <name type="scientific">Colletotrichum zoysiae</name>
    <dbReference type="NCBI Taxonomy" id="1216348"/>
    <lineage>
        <taxon>Eukaryota</taxon>
        <taxon>Fungi</taxon>
        <taxon>Dikarya</taxon>
        <taxon>Ascomycota</taxon>
        <taxon>Pezizomycotina</taxon>
        <taxon>Sordariomycetes</taxon>
        <taxon>Hypocreomycetidae</taxon>
        <taxon>Glomerellales</taxon>
        <taxon>Glomerellaceae</taxon>
        <taxon>Colletotrichum</taxon>
        <taxon>Colletotrichum graminicola species complex</taxon>
    </lineage>
</organism>
<keyword evidence="1" id="KW-1133">Transmembrane helix</keyword>
<sequence length="62" mass="7029">MCVYKRQWRLPLPWPHAFARALCLTSLSWAPAVSVPGGGPRLGPSLLIYIYLLFIICRVFLV</sequence>
<protein>
    <submittedName>
        <fullName evidence="2">Uncharacterized protein</fullName>
    </submittedName>
</protein>
<name>A0AAD9H6N5_9PEZI</name>
<keyword evidence="1" id="KW-0472">Membrane</keyword>
<accession>A0AAD9H6N5</accession>
<evidence type="ECO:0000313" key="2">
    <source>
        <dbReference type="EMBL" id="KAK2022772.1"/>
    </source>
</evidence>
<keyword evidence="3" id="KW-1185">Reference proteome</keyword>
<dbReference type="EMBL" id="MU843027">
    <property type="protein sequence ID" value="KAK2022772.1"/>
    <property type="molecule type" value="Genomic_DNA"/>
</dbReference>
<keyword evidence="1" id="KW-0812">Transmembrane</keyword>
<evidence type="ECO:0000256" key="1">
    <source>
        <dbReference type="SAM" id="Phobius"/>
    </source>
</evidence>
<comment type="caution">
    <text evidence="2">The sequence shown here is derived from an EMBL/GenBank/DDBJ whole genome shotgun (WGS) entry which is preliminary data.</text>
</comment>
<dbReference type="AlphaFoldDB" id="A0AAD9H6N5"/>
<reference evidence="2" key="1">
    <citation type="submission" date="2021-06" db="EMBL/GenBank/DDBJ databases">
        <title>Comparative genomics, transcriptomics and evolutionary studies reveal genomic signatures of adaptation to plant cell wall in hemibiotrophic fungi.</title>
        <authorList>
            <consortium name="DOE Joint Genome Institute"/>
            <person name="Baroncelli R."/>
            <person name="Diaz J.F."/>
            <person name="Benocci T."/>
            <person name="Peng M."/>
            <person name="Battaglia E."/>
            <person name="Haridas S."/>
            <person name="Andreopoulos W."/>
            <person name="Labutti K."/>
            <person name="Pangilinan J."/>
            <person name="Floch G.L."/>
            <person name="Makela M.R."/>
            <person name="Henrissat B."/>
            <person name="Grigoriev I.V."/>
            <person name="Crouch J.A."/>
            <person name="De Vries R.P."/>
            <person name="Sukno S.A."/>
            <person name="Thon M.R."/>
        </authorList>
    </citation>
    <scope>NUCLEOTIDE SEQUENCE</scope>
    <source>
        <strain evidence="2">MAFF235873</strain>
    </source>
</reference>
<feature type="transmembrane region" description="Helical" evidence="1">
    <location>
        <begin position="42"/>
        <end position="61"/>
    </location>
</feature>
<gene>
    <name evidence="2" type="ORF">LX32DRAFT_183821</name>
</gene>
<proteinExistence type="predicted"/>
<evidence type="ECO:0000313" key="3">
    <source>
        <dbReference type="Proteomes" id="UP001232148"/>
    </source>
</evidence>
<dbReference type="Proteomes" id="UP001232148">
    <property type="component" value="Unassembled WGS sequence"/>
</dbReference>